<name>A0ABW5YDN8_9SPHI</name>
<proteinExistence type="predicted"/>
<sequence>MNLKNKYLLMLCVIVVNMIAFSGLKAQAQANDKTTAKAFVQGFYDWYVPLYNKFVPGKTNQIPSEKLALTRKKDCFDTKLFNALYGYYNTPTPKGAEDVLGIDMDPFLAAQDNGASYTVTQVKSKGNNFLLSITTEPDYQPKGAKSKANSPVIVEVTKINGHWKLTDLWYDNGTDIFDLITAYNKDVKATLALKH</sequence>
<accession>A0ABW5YDN8</accession>
<dbReference type="Proteomes" id="UP001597557">
    <property type="component" value="Unassembled WGS sequence"/>
</dbReference>
<keyword evidence="3" id="KW-1185">Reference proteome</keyword>
<organism evidence="2 3">
    <name type="scientific">Mucilaginibacter ximonensis</name>
    <dbReference type="NCBI Taxonomy" id="538021"/>
    <lineage>
        <taxon>Bacteria</taxon>
        <taxon>Pseudomonadati</taxon>
        <taxon>Bacteroidota</taxon>
        <taxon>Sphingobacteriia</taxon>
        <taxon>Sphingobacteriales</taxon>
        <taxon>Sphingobacteriaceae</taxon>
        <taxon>Mucilaginibacter</taxon>
    </lineage>
</organism>
<dbReference type="RefSeq" id="WP_377185908.1">
    <property type="nucleotide sequence ID" value="NZ_JBHUPD010000002.1"/>
</dbReference>
<dbReference type="Gene3D" id="3.10.450.50">
    <property type="match status" value="1"/>
</dbReference>
<gene>
    <name evidence="2" type="ORF">ACFS5N_12565</name>
</gene>
<protein>
    <recommendedName>
        <fullName evidence="4">DUF3828 domain-containing protein</fullName>
    </recommendedName>
</protein>
<reference evidence="3" key="1">
    <citation type="journal article" date="2019" name="Int. J. Syst. Evol. Microbiol.">
        <title>The Global Catalogue of Microorganisms (GCM) 10K type strain sequencing project: providing services to taxonomists for standard genome sequencing and annotation.</title>
        <authorList>
            <consortium name="The Broad Institute Genomics Platform"/>
            <consortium name="The Broad Institute Genome Sequencing Center for Infectious Disease"/>
            <person name="Wu L."/>
            <person name="Ma J."/>
        </authorList>
    </citation>
    <scope>NUCLEOTIDE SEQUENCE [LARGE SCALE GENOMIC DNA]</scope>
    <source>
        <strain evidence="3">KCTC 22437</strain>
    </source>
</reference>
<evidence type="ECO:0000256" key="1">
    <source>
        <dbReference type="SAM" id="SignalP"/>
    </source>
</evidence>
<feature type="signal peptide" evidence="1">
    <location>
        <begin position="1"/>
        <end position="28"/>
    </location>
</feature>
<evidence type="ECO:0000313" key="2">
    <source>
        <dbReference type="EMBL" id="MFD2873309.1"/>
    </source>
</evidence>
<keyword evidence="1" id="KW-0732">Signal</keyword>
<dbReference type="EMBL" id="JBHUPD010000002">
    <property type="protein sequence ID" value="MFD2873309.1"/>
    <property type="molecule type" value="Genomic_DNA"/>
</dbReference>
<evidence type="ECO:0000313" key="3">
    <source>
        <dbReference type="Proteomes" id="UP001597557"/>
    </source>
</evidence>
<evidence type="ECO:0008006" key="4">
    <source>
        <dbReference type="Google" id="ProtNLM"/>
    </source>
</evidence>
<comment type="caution">
    <text evidence="2">The sequence shown here is derived from an EMBL/GenBank/DDBJ whole genome shotgun (WGS) entry which is preliminary data.</text>
</comment>
<feature type="chain" id="PRO_5047188006" description="DUF3828 domain-containing protein" evidence="1">
    <location>
        <begin position="29"/>
        <end position="195"/>
    </location>
</feature>